<evidence type="ECO:0000313" key="11">
    <source>
        <dbReference type="EMBL" id="PHT64623.1"/>
    </source>
</evidence>
<dbReference type="Pfam" id="PF07983">
    <property type="entry name" value="X8"/>
    <property type="match status" value="1"/>
</dbReference>
<reference evidence="11 12" key="1">
    <citation type="journal article" date="2014" name="Nat. Genet.">
        <title>Genome sequence of the hot pepper provides insights into the evolution of pungency in Capsicum species.</title>
        <authorList>
            <person name="Kim S."/>
            <person name="Park M."/>
            <person name="Yeom S.I."/>
            <person name="Kim Y.M."/>
            <person name="Lee J.M."/>
            <person name="Lee H.A."/>
            <person name="Seo E."/>
            <person name="Choi J."/>
            <person name="Cheong K."/>
            <person name="Kim K.T."/>
            <person name="Jung K."/>
            <person name="Lee G.W."/>
            <person name="Oh S.K."/>
            <person name="Bae C."/>
            <person name="Kim S.B."/>
            <person name="Lee H.Y."/>
            <person name="Kim S.Y."/>
            <person name="Kim M.S."/>
            <person name="Kang B.C."/>
            <person name="Jo Y.D."/>
            <person name="Yang H.B."/>
            <person name="Jeong H.J."/>
            <person name="Kang W.H."/>
            <person name="Kwon J.K."/>
            <person name="Shin C."/>
            <person name="Lim J.Y."/>
            <person name="Park J.H."/>
            <person name="Huh J.H."/>
            <person name="Kim J.S."/>
            <person name="Kim B.D."/>
            <person name="Cohen O."/>
            <person name="Paran I."/>
            <person name="Suh M.C."/>
            <person name="Lee S.B."/>
            <person name="Kim Y.K."/>
            <person name="Shin Y."/>
            <person name="Noh S.J."/>
            <person name="Park J."/>
            <person name="Seo Y.S."/>
            <person name="Kwon S.Y."/>
            <person name="Kim H.A."/>
            <person name="Park J.M."/>
            <person name="Kim H.J."/>
            <person name="Choi S.B."/>
            <person name="Bosland P.W."/>
            <person name="Reeves G."/>
            <person name="Jo S.H."/>
            <person name="Lee B.W."/>
            <person name="Cho H.T."/>
            <person name="Choi H.S."/>
            <person name="Lee M.S."/>
            <person name="Yu Y."/>
            <person name="Do Choi Y."/>
            <person name="Park B.S."/>
            <person name="van Deynze A."/>
            <person name="Ashrafi H."/>
            <person name="Hill T."/>
            <person name="Kim W.T."/>
            <person name="Pai H.S."/>
            <person name="Ahn H.K."/>
            <person name="Yeam I."/>
            <person name="Giovannoni J.J."/>
            <person name="Rose J.K."/>
            <person name="Sorensen I."/>
            <person name="Lee S.J."/>
            <person name="Kim R.W."/>
            <person name="Choi I.Y."/>
            <person name="Choi B.S."/>
            <person name="Lim J.S."/>
            <person name="Lee Y.H."/>
            <person name="Choi D."/>
        </authorList>
    </citation>
    <scope>NUCLEOTIDE SEQUENCE [LARGE SCALE GENOMIC DNA]</scope>
    <source>
        <strain evidence="12">cv. CM334</strain>
    </source>
</reference>
<keyword evidence="8" id="KW-0449">Lipoprotein</keyword>
<sequence length="115" mass="12927">MLKVVLFANGILVHACMYVEGQYHDWCIADEQTPDDELVLATKWACENGADCTKIQENQPCYHPNTVTQHASYAFNSYYQNMKLKGATCYFNSAAVLTARDPSKFLSLFASRDSS</sequence>
<proteinExistence type="predicted"/>
<dbReference type="Gramene" id="PHT64623">
    <property type="protein sequence ID" value="PHT64623"/>
    <property type="gene ID" value="T459_29048"/>
</dbReference>
<dbReference type="EMBL" id="AYRZ02000012">
    <property type="protein sequence ID" value="PHT64623.1"/>
    <property type="molecule type" value="Genomic_DNA"/>
</dbReference>
<evidence type="ECO:0000256" key="2">
    <source>
        <dbReference type="ARBA" id="ARBA00022475"/>
    </source>
</evidence>
<evidence type="ECO:0000313" key="12">
    <source>
        <dbReference type="Proteomes" id="UP000222542"/>
    </source>
</evidence>
<keyword evidence="12" id="KW-1185">Reference proteome</keyword>
<comment type="subcellular location">
    <subcellularLocation>
        <location evidence="1">Cell membrane</location>
        <topology evidence="1">Lipid-anchor</topology>
        <topology evidence="1">GPI-anchor</topology>
    </subcellularLocation>
</comment>
<keyword evidence="4 9" id="KW-0732">Signal</keyword>
<keyword evidence="6" id="KW-1015">Disulfide bond</keyword>
<feature type="chain" id="PRO_5013881815" description="X8 domain-containing protein" evidence="9">
    <location>
        <begin position="22"/>
        <end position="115"/>
    </location>
</feature>
<dbReference type="InterPro" id="IPR012946">
    <property type="entry name" value="X8"/>
</dbReference>
<keyword evidence="7" id="KW-0325">Glycoprotein</keyword>
<reference evidence="11 12" key="2">
    <citation type="journal article" date="2017" name="Genome Biol.">
        <title>New reference genome sequences of hot pepper reveal the massive evolution of plant disease-resistance genes by retroduplication.</title>
        <authorList>
            <person name="Kim S."/>
            <person name="Park J."/>
            <person name="Yeom S.I."/>
            <person name="Kim Y.M."/>
            <person name="Seo E."/>
            <person name="Kim K.T."/>
            <person name="Kim M.S."/>
            <person name="Lee J.M."/>
            <person name="Cheong K."/>
            <person name="Shin H.S."/>
            <person name="Kim S.B."/>
            <person name="Han K."/>
            <person name="Lee J."/>
            <person name="Park M."/>
            <person name="Lee H.A."/>
            <person name="Lee H.Y."/>
            <person name="Lee Y."/>
            <person name="Oh S."/>
            <person name="Lee J.H."/>
            <person name="Choi E."/>
            <person name="Choi E."/>
            <person name="Lee S.E."/>
            <person name="Jeon J."/>
            <person name="Kim H."/>
            <person name="Choi G."/>
            <person name="Song H."/>
            <person name="Lee J."/>
            <person name="Lee S.C."/>
            <person name="Kwon J.K."/>
            <person name="Lee H.Y."/>
            <person name="Koo N."/>
            <person name="Hong Y."/>
            <person name="Kim R.W."/>
            <person name="Kang W.H."/>
            <person name="Huh J.H."/>
            <person name="Kang B.C."/>
            <person name="Yang T.J."/>
            <person name="Lee Y.H."/>
            <person name="Bennetzen J.L."/>
            <person name="Choi D."/>
        </authorList>
    </citation>
    <scope>NUCLEOTIDE SEQUENCE [LARGE SCALE GENOMIC DNA]</scope>
    <source>
        <strain evidence="12">cv. CM334</strain>
    </source>
</reference>
<feature type="signal peptide" evidence="9">
    <location>
        <begin position="1"/>
        <end position="21"/>
    </location>
</feature>
<dbReference type="AlphaFoldDB" id="A0A2G2Y4C3"/>
<dbReference type="SMART" id="SM00768">
    <property type="entry name" value="X8"/>
    <property type="match status" value="1"/>
</dbReference>
<evidence type="ECO:0000259" key="10">
    <source>
        <dbReference type="SMART" id="SM00768"/>
    </source>
</evidence>
<dbReference type="FunFam" id="1.20.58.1040:FF:000001">
    <property type="entry name" value="Glucan endo-1,3-beta-glucosidase 4"/>
    <property type="match status" value="1"/>
</dbReference>
<dbReference type="InterPro" id="IPR044788">
    <property type="entry name" value="X8_dom_prot"/>
</dbReference>
<dbReference type="Proteomes" id="UP000222542">
    <property type="component" value="Unassembled WGS sequence"/>
</dbReference>
<evidence type="ECO:0000256" key="4">
    <source>
        <dbReference type="ARBA" id="ARBA00022729"/>
    </source>
</evidence>
<dbReference type="GO" id="GO:0009506">
    <property type="term" value="C:plasmodesma"/>
    <property type="evidence" value="ECO:0007669"/>
    <property type="project" value="UniProtKB-ARBA"/>
</dbReference>
<dbReference type="PANTHER" id="PTHR31044:SF55">
    <property type="entry name" value="CARBOHYDRATE-BINDING X8 DOMAIN SUPERFAMILY PROTEIN"/>
    <property type="match status" value="1"/>
</dbReference>
<evidence type="ECO:0000256" key="6">
    <source>
        <dbReference type="ARBA" id="ARBA00023157"/>
    </source>
</evidence>
<dbReference type="Gene3D" id="1.20.58.1040">
    <property type="match status" value="1"/>
</dbReference>
<evidence type="ECO:0000256" key="1">
    <source>
        <dbReference type="ARBA" id="ARBA00004609"/>
    </source>
</evidence>
<evidence type="ECO:0000256" key="9">
    <source>
        <dbReference type="SAM" id="SignalP"/>
    </source>
</evidence>
<name>A0A2G2Y4C3_CAPAN</name>
<accession>A0A2G2Y4C3</accession>
<protein>
    <recommendedName>
        <fullName evidence="10">X8 domain-containing protein</fullName>
    </recommendedName>
</protein>
<evidence type="ECO:0000256" key="7">
    <source>
        <dbReference type="ARBA" id="ARBA00023180"/>
    </source>
</evidence>
<organism evidence="11 12">
    <name type="scientific">Capsicum annuum</name>
    <name type="common">Capsicum pepper</name>
    <dbReference type="NCBI Taxonomy" id="4072"/>
    <lineage>
        <taxon>Eukaryota</taxon>
        <taxon>Viridiplantae</taxon>
        <taxon>Streptophyta</taxon>
        <taxon>Embryophyta</taxon>
        <taxon>Tracheophyta</taxon>
        <taxon>Spermatophyta</taxon>
        <taxon>Magnoliopsida</taxon>
        <taxon>eudicotyledons</taxon>
        <taxon>Gunneridae</taxon>
        <taxon>Pentapetalae</taxon>
        <taxon>asterids</taxon>
        <taxon>lamiids</taxon>
        <taxon>Solanales</taxon>
        <taxon>Solanaceae</taxon>
        <taxon>Solanoideae</taxon>
        <taxon>Capsiceae</taxon>
        <taxon>Capsicum</taxon>
    </lineage>
</organism>
<dbReference type="GO" id="GO:0098552">
    <property type="term" value="C:side of membrane"/>
    <property type="evidence" value="ECO:0007669"/>
    <property type="project" value="UniProtKB-KW"/>
</dbReference>
<dbReference type="OMA" id="ACKFEVI"/>
<evidence type="ECO:0000256" key="5">
    <source>
        <dbReference type="ARBA" id="ARBA00023136"/>
    </source>
</evidence>
<feature type="domain" description="X8" evidence="10">
    <location>
        <begin position="25"/>
        <end position="105"/>
    </location>
</feature>
<evidence type="ECO:0000256" key="8">
    <source>
        <dbReference type="ARBA" id="ARBA00023288"/>
    </source>
</evidence>
<evidence type="ECO:0000256" key="3">
    <source>
        <dbReference type="ARBA" id="ARBA00022622"/>
    </source>
</evidence>
<dbReference type="STRING" id="4072.A0A2G2Y4C3"/>
<keyword evidence="2" id="KW-1003">Cell membrane</keyword>
<dbReference type="PANTHER" id="PTHR31044">
    <property type="entry name" value="BETA-1,3 GLUCANASE"/>
    <property type="match status" value="1"/>
</dbReference>
<gene>
    <name evidence="11" type="ORF">T459_29048</name>
</gene>
<comment type="caution">
    <text evidence="11">The sequence shown here is derived from an EMBL/GenBank/DDBJ whole genome shotgun (WGS) entry which is preliminary data.</text>
</comment>
<dbReference type="GO" id="GO:0005886">
    <property type="term" value="C:plasma membrane"/>
    <property type="evidence" value="ECO:0007669"/>
    <property type="project" value="UniProtKB-SubCell"/>
</dbReference>
<keyword evidence="3" id="KW-0336">GPI-anchor</keyword>
<keyword evidence="5" id="KW-0472">Membrane</keyword>